<keyword evidence="3" id="KW-1185">Reference proteome</keyword>
<evidence type="ECO:0000313" key="3">
    <source>
        <dbReference type="Proteomes" id="UP000580861"/>
    </source>
</evidence>
<proteinExistence type="predicted"/>
<sequence length="48" mass="5116">MAPSNLPPQLTRRNDAYLLSPIGAVLMMGLYIALSLITGVAAFNRRGA</sequence>
<name>A0A841AUZ5_9PSEU</name>
<dbReference type="AlphaFoldDB" id="A0A841AUZ5"/>
<keyword evidence="1" id="KW-1133">Transmembrane helix</keyword>
<evidence type="ECO:0000313" key="2">
    <source>
        <dbReference type="EMBL" id="MBB5850195.1"/>
    </source>
</evidence>
<reference evidence="2 3" key="1">
    <citation type="submission" date="2020-08" db="EMBL/GenBank/DDBJ databases">
        <title>Sequencing the genomes of 1000 actinobacteria strains.</title>
        <authorList>
            <person name="Klenk H.-P."/>
        </authorList>
    </citation>
    <scope>NUCLEOTIDE SEQUENCE [LARGE SCALE GENOMIC DNA]</scope>
    <source>
        <strain evidence="2 3">DSM 45272</strain>
    </source>
</reference>
<dbReference type="Proteomes" id="UP000580861">
    <property type="component" value="Unassembled WGS sequence"/>
</dbReference>
<organism evidence="2 3">
    <name type="scientific">Amycolatopsis umgeniensis</name>
    <dbReference type="NCBI Taxonomy" id="336628"/>
    <lineage>
        <taxon>Bacteria</taxon>
        <taxon>Bacillati</taxon>
        <taxon>Actinomycetota</taxon>
        <taxon>Actinomycetes</taxon>
        <taxon>Pseudonocardiales</taxon>
        <taxon>Pseudonocardiaceae</taxon>
        <taxon>Amycolatopsis</taxon>
    </lineage>
</organism>
<protein>
    <recommendedName>
        <fullName evidence="4">ABC transporter permease</fullName>
    </recommendedName>
</protein>
<keyword evidence="1" id="KW-0472">Membrane</keyword>
<feature type="transmembrane region" description="Helical" evidence="1">
    <location>
        <begin position="20"/>
        <end position="43"/>
    </location>
</feature>
<keyword evidence="1" id="KW-0812">Transmembrane</keyword>
<gene>
    <name evidence="2" type="ORF">HDA45_000282</name>
</gene>
<evidence type="ECO:0000256" key="1">
    <source>
        <dbReference type="SAM" id="Phobius"/>
    </source>
</evidence>
<accession>A0A841AUZ5</accession>
<dbReference type="EMBL" id="JACHMX010000001">
    <property type="protein sequence ID" value="MBB5850195.1"/>
    <property type="molecule type" value="Genomic_DNA"/>
</dbReference>
<evidence type="ECO:0008006" key="4">
    <source>
        <dbReference type="Google" id="ProtNLM"/>
    </source>
</evidence>
<comment type="caution">
    <text evidence="2">The sequence shown here is derived from an EMBL/GenBank/DDBJ whole genome shotgun (WGS) entry which is preliminary data.</text>
</comment>